<comment type="caution">
    <text evidence="1">The sequence shown here is derived from an EMBL/GenBank/DDBJ whole genome shotgun (WGS) entry which is preliminary data.</text>
</comment>
<evidence type="ECO:0000313" key="1">
    <source>
        <dbReference type="EMBL" id="KAH9419418.1"/>
    </source>
</evidence>
<dbReference type="Proteomes" id="UP000887458">
    <property type="component" value="Unassembled WGS sequence"/>
</dbReference>
<keyword evidence="2" id="KW-1185">Reference proteome</keyword>
<protein>
    <submittedName>
        <fullName evidence="1">Uncharacterized protein</fullName>
    </submittedName>
</protein>
<evidence type="ECO:0000313" key="2">
    <source>
        <dbReference type="Proteomes" id="UP000887458"/>
    </source>
</evidence>
<dbReference type="EMBL" id="NJHN03000059">
    <property type="protein sequence ID" value="KAH9419418.1"/>
    <property type="molecule type" value="Genomic_DNA"/>
</dbReference>
<reference evidence="1 2" key="1">
    <citation type="journal article" date="2018" name="J. Allergy Clin. Immunol.">
        <title>High-quality assembly of Dermatophagoides pteronyssinus genome and transcriptome reveals a wide range of novel allergens.</title>
        <authorList>
            <person name="Liu X.Y."/>
            <person name="Yang K.Y."/>
            <person name="Wang M.Q."/>
            <person name="Kwok J.S."/>
            <person name="Zeng X."/>
            <person name="Yang Z."/>
            <person name="Xiao X.J."/>
            <person name="Lau C.P."/>
            <person name="Li Y."/>
            <person name="Huang Z.M."/>
            <person name="Ba J.G."/>
            <person name="Yim A.K."/>
            <person name="Ouyang C.Y."/>
            <person name="Ngai S.M."/>
            <person name="Chan T.F."/>
            <person name="Leung E.L."/>
            <person name="Liu L."/>
            <person name="Liu Z.G."/>
            <person name="Tsui S.K."/>
        </authorList>
    </citation>
    <scope>NUCLEOTIDE SEQUENCE [LARGE SCALE GENOMIC DNA]</scope>
    <source>
        <strain evidence="1">Derp</strain>
    </source>
</reference>
<gene>
    <name evidence="1" type="ORF">DERP_010630</name>
</gene>
<accession>A0ABQ8JAK2</accession>
<reference evidence="1 2" key="2">
    <citation type="journal article" date="2022" name="Mol. Biol. Evol.">
        <title>Comparative Genomics Reveals Insights into the Divergent Evolution of Astigmatic Mites and Household Pest Adaptations.</title>
        <authorList>
            <person name="Xiong Q."/>
            <person name="Wan A.T."/>
            <person name="Liu X."/>
            <person name="Fung C.S."/>
            <person name="Xiao X."/>
            <person name="Malainual N."/>
            <person name="Hou J."/>
            <person name="Wang L."/>
            <person name="Wang M."/>
            <person name="Yang K.Y."/>
            <person name="Cui Y."/>
            <person name="Leung E.L."/>
            <person name="Nong W."/>
            <person name="Shin S.K."/>
            <person name="Au S.W."/>
            <person name="Jeong K.Y."/>
            <person name="Chew F.T."/>
            <person name="Hui J.H."/>
            <person name="Leung T.F."/>
            <person name="Tungtrongchitr A."/>
            <person name="Zhong N."/>
            <person name="Liu Z."/>
            <person name="Tsui S.K."/>
        </authorList>
    </citation>
    <scope>NUCLEOTIDE SEQUENCE [LARGE SCALE GENOMIC DNA]</scope>
    <source>
        <strain evidence="1">Derp</strain>
    </source>
</reference>
<name>A0ABQ8JAK2_DERPT</name>
<sequence length="139" mass="16104">MENHDDLVSNEIFSIIPVQYVLNLDSISRFSIFESNYVVTWIMSVYSVFDDDENLSLKPKVKLFWFGGGHRLVVVILNGFEQIFVIDDVDDDEELDDELKFETIDDDRDDDLLVVDIPVCLLVNVTTISPTIKRRQFNP</sequence>
<organism evidence="1 2">
    <name type="scientific">Dermatophagoides pteronyssinus</name>
    <name type="common">European house dust mite</name>
    <dbReference type="NCBI Taxonomy" id="6956"/>
    <lineage>
        <taxon>Eukaryota</taxon>
        <taxon>Metazoa</taxon>
        <taxon>Ecdysozoa</taxon>
        <taxon>Arthropoda</taxon>
        <taxon>Chelicerata</taxon>
        <taxon>Arachnida</taxon>
        <taxon>Acari</taxon>
        <taxon>Acariformes</taxon>
        <taxon>Sarcoptiformes</taxon>
        <taxon>Astigmata</taxon>
        <taxon>Psoroptidia</taxon>
        <taxon>Analgoidea</taxon>
        <taxon>Pyroglyphidae</taxon>
        <taxon>Dermatophagoidinae</taxon>
        <taxon>Dermatophagoides</taxon>
    </lineage>
</organism>
<proteinExistence type="predicted"/>